<organism evidence="3 4">
    <name type="scientific">Azospirillum ramasamyi</name>
    <dbReference type="NCBI Taxonomy" id="682998"/>
    <lineage>
        <taxon>Bacteria</taxon>
        <taxon>Pseudomonadati</taxon>
        <taxon>Pseudomonadota</taxon>
        <taxon>Alphaproteobacteria</taxon>
        <taxon>Rhodospirillales</taxon>
        <taxon>Azospirillaceae</taxon>
        <taxon>Azospirillum</taxon>
    </lineage>
</organism>
<keyword evidence="1" id="KW-0732">Signal</keyword>
<feature type="signal peptide" evidence="1">
    <location>
        <begin position="1"/>
        <end position="28"/>
    </location>
</feature>
<dbReference type="Gene3D" id="2.40.128.110">
    <property type="entry name" value="Lipid/polyisoprenoid-binding, YceI-like"/>
    <property type="match status" value="1"/>
</dbReference>
<dbReference type="SUPFAM" id="SSF101874">
    <property type="entry name" value="YceI-like"/>
    <property type="match status" value="1"/>
</dbReference>
<protein>
    <submittedName>
        <fullName evidence="3">Polyisoprenoid-binding protein</fullName>
    </submittedName>
</protein>
<gene>
    <name evidence="3" type="ORF">DM194_21340</name>
</gene>
<geneLocation type="plasmid" evidence="3 4">
    <name>unnamed2</name>
</geneLocation>
<dbReference type="PANTHER" id="PTHR34406">
    <property type="entry name" value="PROTEIN YCEI"/>
    <property type="match status" value="1"/>
</dbReference>
<name>A0A2U9SHB2_9PROT</name>
<evidence type="ECO:0000256" key="1">
    <source>
        <dbReference type="SAM" id="SignalP"/>
    </source>
</evidence>
<accession>A0A2U9SHB2</accession>
<feature type="chain" id="PRO_5016101671" evidence="1">
    <location>
        <begin position="29"/>
        <end position="198"/>
    </location>
</feature>
<reference evidence="3 4" key="1">
    <citation type="submission" date="2018-06" db="EMBL/GenBank/DDBJ databases">
        <title>Complete genome sequencing of Azospirillum sp. M2T2B2.</title>
        <authorList>
            <person name="Heo J."/>
            <person name="Kim S.-J."/>
            <person name="Kwon S.-W."/>
            <person name="Anandham R."/>
        </authorList>
    </citation>
    <scope>NUCLEOTIDE SEQUENCE [LARGE SCALE GENOMIC DNA]</scope>
    <source>
        <strain evidence="3 4">M2T2B2</strain>
        <plasmid evidence="3 4">unnamed2</plasmid>
    </source>
</reference>
<dbReference type="KEGG" id="azm:DM194_21340"/>
<keyword evidence="4" id="KW-1185">Reference proteome</keyword>
<evidence type="ECO:0000259" key="2">
    <source>
        <dbReference type="SMART" id="SM00867"/>
    </source>
</evidence>
<dbReference type="RefSeq" id="WP_111069567.1">
    <property type="nucleotide sequence ID" value="NZ_CP029832.1"/>
</dbReference>
<dbReference type="OrthoDB" id="9811006at2"/>
<proteinExistence type="predicted"/>
<sequence length="198" mass="21051">MKKTLFAAALFVATAAGAFVPMAAPAFAAPVSYKIDPAHTAVAFIVDHIGFSKVIGRFNTVGGDISFDKDAVENSTVNVTIDAASIDTNHAKRDEHLRSPDFFNAKEFPKVTFKSTKIEKTGDKTGKLHGDLTMLGVTKPVVLDVTFNKDGVSPASKLETAGFSARGTVKRTDFGMKYGAPAVGDDIQLLIEIEAVKS</sequence>
<dbReference type="AlphaFoldDB" id="A0A2U9SHB2"/>
<evidence type="ECO:0000313" key="4">
    <source>
        <dbReference type="Proteomes" id="UP000249605"/>
    </source>
</evidence>
<keyword evidence="3" id="KW-0614">Plasmid</keyword>
<dbReference type="InterPro" id="IPR036761">
    <property type="entry name" value="TTHA0802/YceI-like_sf"/>
</dbReference>
<dbReference type="SMART" id="SM00867">
    <property type="entry name" value="YceI"/>
    <property type="match status" value="1"/>
</dbReference>
<dbReference type="Proteomes" id="UP000249605">
    <property type="component" value="Plasmid unnamed2"/>
</dbReference>
<dbReference type="InterPro" id="IPR007372">
    <property type="entry name" value="Lipid/polyisoprenoid-bd_YceI"/>
</dbReference>
<feature type="domain" description="Lipid/polyisoprenoid-binding YceI-like" evidence="2">
    <location>
        <begin position="32"/>
        <end position="196"/>
    </location>
</feature>
<dbReference type="Pfam" id="PF04264">
    <property type="entry name" value="YceI"/>
    <property type="match status" value="1"/>
</dbReference>
<evidence type="ECO:0000313" key="3">
    <source>
        <dbReference type="EMBL" id="AWU96829.1"/>
    </source>
</evidence>
<dbReference type="EMBL" id="CP029832">
    <property type="protein sequence ID" value="AWU96829.1"/>
    <property type="molecule type" value="Genomic_DNA"/>
</dbReference>
<dbReference type="PANTHER" id="PTHR34406:SF1">
    <property type="entry name" value="PROTEIN YCEI"/>
    <property type="match status" value="1"/>
</dbReference>